<dbReference type="Proteomes" id="UP000824014">
    <property type="component" value="Unassembled WGS sequence"/>
</dbReference>
<dbReference type="SMART" id="SM00732">
    <property type="entry name" value="YqgFc"/>
    <property type="match status" value="1"/>
</dbReference>
<dbReference type="InterPro" id="IPR006641">
    <property type="entry name" value="YqgF/RNaseH-like_dom"/>
</dbReference>
<dbReference type="InterPro" id="IPR005227">
    <property type="entry name" value="YqgF"/>
</dbReference>
<dbReference type="InterPro" id="IPR037027">
    <property type="entry name" value="YqgF/RNaseH-like_dom_sf"/>
</dbReference>
<dbReference type="PANTHER" id="PTHR33317">
    <property type="entry name" value="POLYNUCLEOTIDYL TRANSFERASE, RIBONUCLEASE H-LIKE SUPERFAMILY PROTEIN"/>
    <property type="match status" value="1"/>
</dbReference>
<dbReference type="SUPFAM" id="SSF53098">
    <property type="entry name" value="Ribonuclease H-like"/>
    <property type="match status" value="1"/>
</dbReference>
<comment type="caution">
    <text evidence="7">The sequence shown here is derived from an EMBL/GenBank/DDBJ whole genome shotgun (WGS) entry which is preliminary data.</text>
</comment>
<accession>A0A9D2DF65</accession>
<dbReference type="EMBL" id="DXCC01000029">
    <property type="protein sequence ID" value="HIZ15747.1"/>
    <property type="molecule type" value="Genomic_DNA"/>
</dbReference>
<keyword evidence="2 5" id="KW-0690">Ribosome biogenesis</keyword>
<dbReference type="CDD" id="cd16964">
    <property type="entry name" value="YqgF"/>
    <property type="match status" value="1"/>
</dbReference>
<comment type="function">
    <text evidence="5">Could be a nuclease involved in processing of the 5'-end of pre-16S rRNA.</text>
</comment>
<protein>
    <recommendedName>
        <fullName evidence="5">Putative pre-16S rRNA nuclease</fullName>
        <ecNumber evidence="5">3.1.-.-</ecNumber>
    </recommendedName>
</protein>
<dbReference type="PANTHER" id="PTHR33317:SF4">
    <property type="entry name" value="POLYNUCLEOTIDYL TRANSFERASE, RIBONUCLEASE H-LIKE SUPERFAMILY PROTEIN"/>
    <property type="match status" value="1"/>
</dbReference>
<dbReference type="GO" id="GO:0016788">
    <property type="term" value="F:hydrolase activity, acting on ester bonds"/>
    <property type="evidence" value="ECO:0007669"/>
    <property type="project" value="UniProtKB-UniRule"/>
</dbReference>
<feature type="domain" description="YqgF/RNase H-like" evidence="6">
    <location>
        <begin position="2"/>
        <end position="100"/>
    </location>
</feature>
<gene>
    <name evidence="7" type="primary">ruvX</name>
    <name evidence="7" type="ORF">H9816_07565</name>
</gene>
<evidence type="ECO:0000313" key="7">
    <source>
        <dbReference type="EMBL" id="HIZ15747.1"/>
    </source>
</evidence>
<keyword evidence="4 5" id="KW-0378">Hydrolase</keyword>
<dbReference type="EC" id="3.1.-.-" evidence="5"/>
<sequence length="148" mass="16031">MGRILAIDYGTKRTGIAVSDPLRMIAGGLDTVPTAQLLGWLARYMGAEPVDIIVVGRPTRTDGSPSDTLAAAEALVAKLRAGYPGKTVTMFDERFTSVLAHRAMLDGGMKKMQRRDKAVVDKISATILLQDFMESRAYALLNDNDTQS</sequence>
<evidence type="ECO:0000256" key="4">
    <source>
        <dbReference type="ARBA" id="ARBA00022801"/>
    </source>
</evidence>
<comment type="subcellular location">
    <subcellularLocation>
        <location evidence="5">Cytoplasm</location>
    </subcellularLocation>
</comment>
<keyword evidence="3 5" id="KW-0540">Nuclease</keyword>
<evidence type="ECO:0000259" key="6">
    <source>
        <dbReference type="SMART" id="SM00732"/>
    </source>
</evidence>
<reference evidence="7" key="1">
    <citation type="journal article" date="2021" name="PeerJ">
        <title>Extensive microbial diversity within the chicken gut microbiome revealed by metagenomics and culture.</title>
        <authorList>
            <person name="Gilroy R."/>
            <person name="Ravi A."/>
            <person name="Getino M."/>
            <person name="Pursley I."/>
            <person name="Horton D.L."/>
            <person name="Alikhan N.F."/>
            <person name="Baker D."/>
            <person name="Gharbi K."/>
            <person name="Hall N."/>
            <person name="Watson M."/>
            <person name="Adriaenssens E.M."/>
            <person name="Foster-Nyarko E."/>
            <person name="Jarju S."/>
            <person name="Secka A."/>
            <person name="Antonio M."/>
            <person name="Oren A."/>
            <person name="Chaudhuri R.R."/>
            <person name="La Ragione R."/>
            <person name="Hildebrand F."/>
            <person name="Pallen M.J."/>
        </authorList>
    </citation>
    <scope>NUCLEOTIDE SEQUENCE</scope>
    <source>
        <strain evidence="7">ChiHjej11B10-19426</strain>
    </source>
</reference>
<proteinExistence type="inferred from homology"/>
<evidence type="ECO:0000256" key="2">
    <source>
        <dbReference type="ARBA" id="ARBA00022517"/>
    </source>
</evidence>
<dbReference type="HAMAP" id="MF_00651">
    <property type="entry name" value="Nuclease_YqgF"/>
    <property type="match status" value="1"/>
</dbReference>
<dbReference type="Gene3D" id="3.30.420.140">
    <property type="entry name" value="YqgF/RNase H-like domain"/>
    <property type="match status" value="1"/>
</dbReference>
<organism evidence="7 8">
    <name type="scientific">Candidatus Tidjanibacter faecipullorum</name>
    <dbReference type="NCBI Taxonomy" id="2838766"/>
    <lineage>
        <taxon>Bacteria</taxon>
        <taxon>Pseudomonadati</taxon>
        <taxon>Bacteroidota</taxon>
        <taxon>Bacteroidia</taxon>
        <taxon>Bacteroidales</taxon>
        <taxon>Rikenellaceae</taxon>
        <taxon>Tidjanibacter</taxon>
    </lineage>
</organism>
<dbReference type="AlphaFoldDB" id="A0A9D2DF65"/>
<dbReference type="GO" id="GO:0000967">
    <property type="term" value="P:rRNA 5'-end processing"/>
    <property type="evidence" value="ECO:0007669"/>
    <property type="project" value="UniProtKB-UniRule"/>
</dbReference>
<dbReference type="InterPro" id="IPR012337">
    <property type="entry name" value="RNaseH-like_sf"/>
</dbReference>
<dbReference type="GO" id="GO:0004518">
    <property type="term" value="F:nuclease activity"/>
    <property type="evidence" value="ECO:0007669"/>
    <property type="project" value="UniProtKB-KW"/>
</dbReference>
<dbReference type="GO" id="GO:0005829">
    <property type="term" value="C:cytosol"/>
    <property type="evidence" value="ECO:0007669"/>
    <property type="project" value="TreeGrafter"/>
</dbReference>
<evidence type="ECO:0000313" key="8">
    <source>
        <dbReference type="Proteomes" id="UP000824014"/>
    </source>
</evidence>
<dbReference type="Pfam" id="PF03652">
    <property type="entry name" value="RuvX"/>
    <property type="match status" value="1"/>
</dbReference>
<evidence type="ECO:0000256" key="1">
    <source>
        <dbReference type="ARBA" id="ARBA00022490"/>
    </source>
</evidence>
<name>A0A9D2DF65_9BACT</name>
<keyword evidence="1 5" id="KW-0963">Cytoplasm</keyword>
<evidence type="ECO:0000256" key="3">
    <source>
        <dbReference type="ARBA" id="ARBA00022722"/>
    </source>
</evidence>
<reference evidence="7" key="2">
    <citation type="submission" date="2021-04" db="EMBL/GenBank/DDBJ databases">
        <authorList>
            <person name="Gilroy R."/>
        </authorList>
    </citation>
    <scope>NUCLEOTIDE SEQUENCE</scope>
    <source>
        <strain evidence="7">ChiHjej11B10-19426</strain>
    </source>
</reference>
<dbReference type="NCBIfam" id="TIGR00250">
    <property type="entry name" value="RNAse_H_YqgF"/>
    <property type="match status" value="1"/>
</dbReference>
<comment type="similarity">
    <text evidence="5">Belongs to the YqgF HJR family.</text>
</comment>
<evidence type="ECO:0000256" key="5">
    <source>
        <dbReference type="HAMAP-Rule" id="MF_00651"/>
    </source>
</evidence>